<name>A0AAW6SV12_9BACI</name>
<dbReference type="GO" id="GO:0071555">
    <property type="term" value="P:cell wall organization"/>
    <property type="evidence" value="ECO:0007669"/>
    <property type="project" value="InterPro"/>
</dbReference>
<dbReference type="CDD" id="cd01949">
    <property type="entry name" value="GGDEF"/>
    <property type="match status" value="1"/>
</dbReference>
<comment type="subcellular location">
    <subcellularLocation>
        <location evidence="1">Cell membrane</location>
        <topology evidence="1">Multi-pass membrane protein</topology>
    </subcellularLocation>
</comment>
<feature type="transmembrane region" description="Helical" evidence="6">
    <location>
        <begin position="67"/>
        <end position="93"/>
    </location>
</feature>
<dbReference type="Gene3D" id="3.30.70.270">
    <property type="match status" value="1"/>
</dbReference>
<evidence type="ECO:0000313" key="8">
    <source>
        <dbReference type="EMBL" id="MDH5160784.1"/>
    </source>
</evidence>
<organism evidence="8 9">
    <name type="scientific">Heyndrickxia oleronia</name>
    <dbReference type="NCBI Taxonomy" id="38875"/>
    <lineage>
        <taxon>Bacteria</taxon>
        <taxon>Bacillati</taxon>
        <taxon>Bacillota</taxon>
        <taxon>Bacilli</taxon>
        <taxon>Bacillales</taxon>
        <taxon>Bacillaceae</taxon>
        <taxon>Heyndrickxia</taxon>
    </lineage>
</organism>
<evidence type="ECO:0000313" key="9">
    <source>
        <dbReference type="Proteomes" id="UP001159179"/>
    </source>
</evidence>
<reference evidence="8" key="1">
    <citation type="submission" date="2023-03" db="EMBL/GenBank/DDBJ databases">
        <title>Bacterial isolates from washroom surfaces on a university campus.</title>
        <authorList>
            <person name="Holman D.B."/>
            <person name="Gzyl K.E."/>
            <person name="Taheri A.E."/>
        </authorList>
    </citation>
    <scope>NUCLEOTIDE SEQUENCE</scope>
    <source>
        <strain evidence="8">RD03</strain>
    </source>
</reference>
<feature type="transmembrane region" description="Helical" evidence="6">
    <location>
        <begin position="161"/>
        <end position="179"/>
    </location>
</feature>
<dbReference type="GO" id="GO:0052621">
    <property type="term" value="F:diguanylate cyclase activity"/>
    <property type="evidence" value="ECO:0007669"/>
    <property type="project" value="UniProtKB-EC"/>
</dbReference>
<evidence type="ECO:0000256" key="3">
    <source>
        <dbReference type="ARBA" id="ARBA00022692"/>
    </source>
</evidence>
<evidence type="ECO:0000256" key="2">
    <source>
        <dbReference type="ARBA" id="ARBA00022475"/>
    </source>
</evidence>
<dbReference type="PANTHER" id="PTHR45138:SF9">
    <property type="entry name" value="DIGUANYLATE CYCLASE DGCM-RELATED"/>
    <property type="match status" value="1"/>
</dbReference>
<proteinExistence type="predicted"/>
<dbReference type="SMART" id="SM00267">
    <property type="entry name" value="GGDEF"/>
    <property type="match status" value="1"/>
</dbReference>
<gene>
    <name evidence="8" type="ORF">P5X88_07530</name>
</gene>
<dbReference type="EC" id="2.7.7.65" evidence="8"/>
<dbReference type="FunFam" id="3.30.70.270:FF:000001">
    <property type="entry name" value="Diguanylate cyclase domain protein"/>
    <property type="match status" value="1"/>
</dbReference>
<dbReference type="InterPro" id="IPR029787">
    <property type="entry name" value="Nucleotide_cyclase"/>
</dbReference>
<feature type="domain" description="GGDEF" evidence="7">
    <location>
        <begin position="219"/>
        <end position="353"/>
    </location>
</feature>
<feature type="transmembrane region" description="Helical" evidence="6">
    <location>
        <begin position="34"/>
        <end position="55"/>
    </location>
</feature>
<dbReference type="GO" id="GO:0043709">
    <property type="term" value="P:cell adhesion involved in single-species biofilm formation"/>
    <property type="evidence" value="ECO:0007669"/>
    <property type="project" value="TreeGrafter"/>
</dbReference>
<dbReference type="SUPFAM" id="SSF55073">
    <property type="entry name" value="Nucleotide cyclase"/>
    <property type="match status" value="1"/>
</dbReference>
<dbReference type="Proteomes" id="UP001159179">
    <property type="component" value="Unassembled WGS sequence"/>
</dbReference>
<dbReference type="Pfam" id="PF07694">
    <property type="entry name" value="5TM-5TMR_LYT"/>
    <property type="match status" value="1"/>
</dbReference>
<keyword evidence="3 6" id="KW-0812">Transmembrane</keyword>
<dbReference type="InterPro" id="IPR043128">
    <property type="entry name" value="Rev_trsase/Diguanyl_cyclase"/>
</dbReference>
<evidence type="ECO:0000256" key="1">
    <source>
        <dbReference type="ARBA" id="ARBA00004651"/>
    </source>
</evidence>
<protein>
    <submittedName>
        <fullName evidence="8">Diguanylate cyclase</fullName>
        <ecNumber evidence="8">2.7.7.65</ecNumber>
    </submittedName>
</protein>
<dbReference type="PANTHER" id="PTHR45138">
    <property type="entry name" value="REGULATORY COMPONENTS OF SENSORY TRANSDUCTION SYSTEM"/>
    <property type="match status" value="1"/>
</dbReference>
<dbReference type="Pfam" id="PF00990">
    <property type="entry name" value="GGDEF"/>
    <property type="match status" value="1"/>
</dbReference>
<dbReference type="InterPro" id="IPR011620">
    <property type="entry name" value="Sig_transdc_His_kinase_LytS_TM"/>
</dbReference>
<accession>A0AAW6SV12</accession>
<evidence type="ECO:0000256" key="5">
    <source>
        <dbReference type="ARBA" id="ARBA00023136"/>
    </source>
</evidence>
<dbReference type="GO" id="GO:0000155">
    <property type="term" value="F:phosphorelay sensor kinase activity"/>
    <property type="evidence" value="ECO:0007669"/>
    <property type="project" value="InterPro"/>
</dbReference>
<keyword evidence="8" id="KW-0808">Transferase</keyword>
<dbReference type="EMBL" id="JAROYP010000003">
    <property type="protein sequence ID" value="MDH5160784.1"/>
    <property type="molecule type" value="Genomic_DNA"/>
</dbReference>
<dbReference type="RefSeq" id="WP_251338996.1">
    <property type="nucleotide sequence ID" value="NZ_JAMATW010000004.1"/>
</dbReference>
<comment type="caution">
    <text evidence="8">The sequence shown here is derived from an EMBL/GenBank/DDBJ whole genome shotgun (WGS) entry which is preliminary data.</text>
</comment>
<dbReference type="NCBIfam" id="TIGR00254">
    <property type="entry name" value="GGDEF"/>
    <property type="match status" value="1"/>
</dbReference>
<keyword evidence="4 6" id="KW-1133">Transmembrane helix</keyword>
<keyword evidence="5 6" id="KW-0472">Membrane</keyword>
<dbReference type="AlphaFoldDB" id="A0AAW6SV12"/>
<keyword evidence="8" id="KW-0548">Nucleotidyltransferase</keyword>
<sequence length="353" mass="40913">MLKTMLSNIAIILFMHLCLQPLYFANKKQGKRNAVLHVFIVSFTVISLFYFPILIEEKFRFDLRAIPISFISVMHGVIFAVPVVIIASVWRFILGGAGAFPGIIFSIIIPAILSLIIRRFFHWGKFGVMKVLFFSTIIWAVCDLPFLFFVDLDINFYMMRYVTFQLSVLILFAFTKLSYHHLHLLKQFKFNAEHDSLTKLFNMKRFYEEIKALKPLNSEGGYIAMIDIDHFKKINDTYGHQTGDLVLRNFAKILLKHRQQRTIVARYGGEEFIFFKQTDTLEEALQTFEEVRKDVETSQFYRKTGELIGQVTISIGVASFPANSKLEYAVKIADEQLYKAKMNGRNQVVCSMK</sequence>
<dbReference type="PROSITE" id="PS50887">
    <property type="entry name" value="GGDEF"/>
    <property type="match status" value="1"/>
</dbReference>
<feature type="transmembrane region" description="Helical" evidence="6">
    <location>
        <begin position="99"/>
        <end position="117"/>
    </location>
</feature>
<evidence type="ECO:0000256" key="6">
    <source>
        <dbReference type="SAM" id="Phobius"/>
    </source>
</evidence>
<evidence type="ECO:0000256" key="4">
    <source>
        <dbReference type="ARBA" id="ARBA00022989"/>
    </source>
</evidence>
<dbReference type="GO" id="GO:1902201">
    <property type="term" value="P:negative regulation of bacterial-type flagellum-dependent cell motility"/>
    <property type="evidence" value="ECO:0007669"/>
    <property type="project" value="TreeGrafter"/>
</dbReference>
<keyword evidence="2" id="KW-1003">Cell membrane</keyword>
<dbReference type="GO" id="GO:0005886">
    <property type="term" value="C:plasma membrane"/>
    <property type="evidence" value="ECO:0007669"/>
    <property type="project" value="UniProtKB-SubCell"/>
</dbReference>
<feature type="transmembrane region" description="Helical" evidence="6">
    <location>
        <begin position="129"/>
        <end position="149"/>
    </location>
</feature>
<dbReference type="InterPro" id="IPR000160">
    <property type="entry name" value="GGDEF_dom"/>
</dbReference>
<evidence type="ECO:0000259" key="7">
    <source>
        <dbReference type="PROSITE" id="PS50887"/>
    </source>
</evidence>
<dbReference type="InterPro" id="IPR050469">
    <property type="entry name" value="Diguanylate_Cyclase"/>
</dbReference>